<dbReference type="AlphaFoldDB" id="A0A6C0J0H9"/>
<dbReference type="EMBL" id="MN740303">
    <property type="protein sequence ID" value="QHT99131.1"/>
    <property type="molecule type" value="Genomic_DNA"/>
</dbReference>
<evidence type="ECO:0000313" key="1">
    <source>
        <dbReference type="EMBL" id="QHT99131.1"/>
    </source>
</evidence>
<name>A0A6C0J0H9_9ZZZZ</name>
<reference evidence="1" key="1">
    <citation type="journal article" date="2020" name="Nature">
        <title>Giant virus diversity and host interactions through global metagenomics.</title>
        <authorList>
            <person name="Schulz F."/>
            <person name="Roux S."/>
            <person name="Paez-Espino D."/>
            <person name="Jungbluth S."/>
            <person name="Walsh D.A."/>
            <person name="Denef V.J."/>
            <person name="McMahon K.D."/>
            <person name="Konstantinidis K.T."/>
            <person name="Eloe-Fadrosh E.A."/>
            <person name="Kyrpides N.C."/>
            <person name="Woyke T."/>
        </authorList>
    </citation>
    <scope>NUCLEOTIDE SEQUENCE</scope>
    <source>
        <strain evidence="1">GVMAG-M-3300025695-21</strain>
    </source>
</reference>
<evidence type="ECO:0008006" key="2">
    <source>
        <dbReference type="Google" id="ProtNLM"/>
    </source>
</evidence>
<sequence length="172" mass="19898">MCDTIINEHVSIREAVILTGMCAQTLRKLGDQQKIKCYKTHSGQRKFDKASLIEMVKSNSTLSNIVNKVSKNNCIKDENTDNNVEGNPSMNINKEFFYYDICNYKIEKKIIDEFISKKSSITIINDIDKIIDICLESKNINIYILPALFNNKNEYIMLKRICDKYNNNVIII</sequence>
<proteinExistence type="predicted"/>
<organism evidence="1">
    <name type="scientific">viral metagenome</name>
    <dbReference type="NCBI Taxonomy" id="1070528"/>
    <lineage>
        <taxon>unclassified sequences</taxon>
        <taxon>metagenomes</taxon>
        <taxon>organismal metagenomes</taxon>
    </lineage>
</organism>
<protein>
    <recommendedName>
        <fullName evidence="2">Helix-turn-helix domain-containing protein</fullName>
    </recommendedName>
</protein>
<accession>A0A6C0J0H9</accession>